<evidence type="ECO:0000256" key="1">
    <source>
        <dbReference type="SAM" id="MobiDB-lite"/>
    </source>
</evidence>
<proteinExistence type="predicted"/>
<gene>
    <name evidence="2" type="ORF">LZC94_12730</name>
</gene>
<protein>
    <submittedName>
        <fullName evidence="2">Uncharacterized protein</fullName>
    </submittedName>
</protein>
<dbReference type="Proteomes" id="UP001370348">
    <property type="component" value="Chromosome"/>
</dbReference>
<evidence type="ECO:0000313" key="2">
    <source>
        <dbReference type="EMBL" id="WXB18112.1"/>
    </source>
</evidence>
<sequence>MKRRPRNGRRLENAVFWLGVMAMAVGAGCALVFDIDPDSLPRESSEAGAVDAGAGGDARGPGPVPDGGTEDARGGAEIPAFVGASTAKVPSGQPIVVNRPAETVADDVLLVALFANGNDNKVTLPAMWTLLDESELPCAMSVVFAYHTVEAAPPASYTFALRKTTFESMGTIVAYRGVNPQSPIDAKRLTRLIDAGSAYTSEGIASSRPNAMLVFLAINDDGTDGTWKEPERMKPRVTQNVIGIFDALQEAAGPSGARTAFPSPAGCGGIELTFLAPRLR</sequence>
<feature type="region of interest" description="Disordered" evidence="1">
    <location>
        <begin position="42"/>
        <end position="75"/>
    </location>
</feature>
<dbReference type="RefSeq" id="WP_394827753.1">
    <property type="nucleotide sequence ID" value="NZ_CP089984.1"/>
</dbReference>
<reference evidence="2 3" key="1">
    <citation type="submission" date="2021-12" db="EMBL/GenBank/DDBJ databases">
        <title>Discovery of the Pendulisporaceae a myxobacterial family with distinct sporulation behavior and unique specialized metabolism.</title>
        <authorList>
            <person name="Garcia R."/>
            <person name="Popoff A."/>
            <person name="Bader C.D."/>
            <person name="Loehr J."/>
            <person name="Walesch S."/>
            <person name="Walt C."/>
            <person name="Boldt J."/>
            <person name="Bunk B."/>
            <person name="Haeckl F.J.F.P.J."/>
            <person name="Gunesch A.P."/>
            <person name="Birkelbach J."/>
            <person name="Nuebel U."/>
            <person name="Pietschmann T."/>
            <person name="Bach T."/>
            <person name="Mueller R."/>
        </authorList>
    </citation>
    <scope>NUCLEOTIDE SEQUENCE [LARGE SCALE GENOMIC DNA]</scope>
    <source>
        <strain evidence="2 3">MSr11954</strain>
    </source>
</reference>
<dbReference type="PROSITE" id="PS51257">
    <property type="entry name" value="PROKAR_LIPOPROTEIN"/>
    <property type="match status" value="1"/>
</dbReference>
<organism evidence="2 3">
    <name type="scientific">Pendulispora albinea</name>
    <dbReference type="NCBI Taxonomy" id="2741071"/>
    <lineage>
        <taxon>Bacteria</taxon>
        <taxon>Pseudomonadati</taxon>
        <taxon>Myxococcota</taxon>
        <taxon>Myxococcia</taxon>
        <taxon>Myxococcales</taxon>
        <taxon>Sorangiineae</taxon>
        <taxon>Pendulisporaceae</taxon>
        <taxon>Pendulispora</taxon>
    </lineage>
</organism>
<keyword evidence="3" id="KW-1185">Reference proteome</keyword>
<evidence type="ECO:0000313" key="3">
    <source>
        <dbReference type="Proteomes" id="UP001370348"/>
    </source>
</evidence>
<name>A0ABZ2M4N3_9BACT</name>
<dbReference type="EMBL" id="CP089984">
    <property type="protein sequence ID" value="WXB18112.1"/>
    <property type="molecule type" value="Genomic_DNA"/>
</dbReference>
<accession>A0ABZ2M4N3</accession>